<accession>A0A8I0D118</accession>
<dbReference type="EMBL" id="JABWQF010000033">
    <property type="protein sequence ID" value="MBC3297468.1"/>
    <property type="molecule type" value="Genomic_DNA"/>
</dbReference>
<protein>
    <submittedName>
        <fullName evidence="1">YmfQ family protein</fullName>
    </submittedName>
</protein>
<dbReference type="InterPro" id="IPR018755">
    <property type="entry name" value="Phage_Mu_Gp48"/>
</dbReference>
<comment type="caution">
    <text evidence="1">The sequence shown here is derived from an EMBL/GenBank/DDBJ whole genome shotgun (WGS) entry which is preliminary data.</text>
</comment>
<reference evidence="1" key="1">
    <citation type="journal article" date="2020" name="Microorganisms">
        <title>Reliable Identification of Environmental Pseudomonas Isolates Using the rpoD Gene.</title>
        <authorList>
            <consortium name="The Broad Institute Genome Sequencing Platform"/>
            <person name="Girard L."/>
            <person name="Lood C."/>
            <person name="Rokni-Zadeh H."/>
            <person name="van Noort V."/>
            <person name="Lavigne R."/>
            <person name="De Mot R."/>
        </authorList>
    </citation>
    <scope>NUCLEOTIDE SEQUENCE [LARGE SCALE GENOMIC DNA]</scope>
    <source>
        <strain evidence="1">SWRI145</strain>
    </source>
</reference>
<evidence type="ECO:0000313" key="1">
    <source>
        <dbReference type="EMBL" id="MBC3297468.1"/>
    </source>
</evidence>
<name>A0A8I0D118_9PSED</name>
<proteinExistence type="predicted"/>
<gene>
    <name evidence="1" type="ORF">HU722_38660</name>
</gene>
<organism evidence="1">
    <name type="scientific">Pseudomonas tritici</name>
    <dbReference type="NCBI Taxonomy" id="2745518"/>
    <lineage>
        <taxon>Bacteria</taxon>
        <taxon>Pseudomonadati</taxon>
        <taxon>Pseudomonadota</taxon>
        <taxon>Gammaproteobacteria</taxon>
        <taxon>Pseudomonadales</taxon>
        <taxon>Pseudomonadaceae</taxon>
        <taxon>Pseudomonas</taxon>
    </lineage>
</organism>
<dbReference type="Pfam" id="PF10076">
    <property type="entry name" value="Phage_Mu_Gp48"/>
    <property type="match status" value="1"/>
</dbReference>
<dbReference type="AlphaFoldDB" id="A0A8I0D118"/>
<sequence length="193" mass="21748">MGVTEDDYIHLLGALLPPGPAWSVDDAAIKGTAPSLLRVHQRGDDLMLEIDPRTTTELINRWEKCCRLPDECIPTGTQTMRQRQQRLDAKVNLIGGINESFYLKQLAALGKAGATITRYNKGPFKCTSACTDATYSTEWRYYWQVNMPASTNATWMTCIDDCDTPVRYWGDTVAECVINKLCPSHTYVIFKYP</sequence>